<dbReference type="GO" id="GO:0030123">
    <property type="term" value="C:AP-3 adaptor complex"/>
    <property type="evidence" value="ECO:0007669"/>
    <property type="project" value="InterPro"/>
</dbReference>
<comment type="subcellular location">
    <subcellularLocation>
        <location evidence="1">Endomembrane system</location>
    </subcellularLocation>
</comment>
<sequence>MFEKSLQDLVKGIRSHKRDPTVFISQSIQEIKVELRSVDPFVKAQAVRKLTYLQMMGYDMSWASFAVVEVMSSPRFAHKRIGCLAACQTFTAATDVVLLTTNLLKKEFQSPNQYEVGLAINCLANIVTRDLARDLIGDVVSLIAHSKPYVRKKAVLSLYKLYLRYPQALRLTFERLKDKLDDAESAVVSCAVNVICELANKNPTNYLALAPKFFRLLTTSSNNWMLIKVVKLLGSLVSEEPRLARKLLEPLATIIQNTAAKSLLYECIHTVTLALPYARKPGESAEGGRNLQAVVALCADHLRQFVEDPDQNLKYLGLVGFVNLMKSFPRAVVEHKELVLLCLSDDDVTIRMRALELLTGMVTRRNLTELVHKLMQHVLLAEGPYRDEIVRKILFMCSRDRYAYLSDVSWYLSVLVDLAYVQGPVHGPLVAAQLIDVSVRAEVVRGYAVRCMLGLLRDSSDLFLGQSQATMAHVLYAAGWIIGEYADQLPGQGREEGGEEEEEEGEGEGKQAAGPGLMETSAQPSAAPVFAQVLAAYLDPRVTNLPEDVQVVYMQSALKVVAAAPRHVPDDAGLEGLLLILRARLSVFLQSIHIEVQERAATMRNLLASLGIWPKPAERREGEGEGGGEGQEGKQERGQKVVAEDLLQMDMGQAGGDGPVSGDSPSNGGSGVAQGVRAMRLNRGMLEALFREQLQPVNPKAQRKVPMPPGLDLSAPIKPAALAELEEFQGGFPRDPDLAKVTFTNIFVAAETVDEGPGQGFEDLEAAFGTPRRPGGGEGYEEAVSPSYQPGNVSRQPWRSTPFYLAASSGQAREEEAEGEEVVRPSFHLTAVDVDGRGRRRGERKGKGGGKGKKGGHRRGRVSDSSGSLSGGVAVLREEVMPEGAVESDSDGAGTRRGRGGGAGARAGEVEEEKMDLKDVDITRPLGPHEAMPRMEHRVAPVAEAGGGKGGGGPATRGEGRKKQKKKKEGKSEEKRGERASSSRRRRRKGPEAGRPDAQEEDSALPLIELGDTDAGAPPSLVSSSLLEAGTDSETRRLKSDVLDLLRFDLAPAQPGAARLPPDESFMALASSGPEADRNGAGRVSVEESTHRAEPGEGGKQAASAAPGEGRRRMRKARERATVPVPDMDSNQGKGGSGSAESGGGAPGSYGGLRLPLLRTKGLRVEYSLTPDPSHQLVTLHFRFKAPAPPSSSAPLAVHDLQLTLTDLPEGVTSLLPSSGATVGVVVGALAGGGAAKASLKLRLSCALPTFTRPIPVKVSYKAATESEGDLFVPASPTRTVTQAGTLLLAAGAFLRPGRVSPSEFMSLLSRGDVHWQEANVRLPLSKRKKRDEKGHAFELAVQHLSTFFQAQVVESTPPAAAAMYAVAGGPGRPEHHVALLAKFAGGGREVEVAIKSDLPELAASLAREGEALCIL</sequence>
<evidence type="ECO:0000256" key="7">
    <source>
        <dbReference type="SAM" id="MobiDB-lite"/>
    </source>
</evidence>
<dbReference type="EMBL" id="SDOX01000006">
    <property type="protein sequence ID" value="TFJ87187.1"/>
    <property type="molecule type" value="Genomic_DNA"/>
</dbReference>
<dbReference type="PANTHER" id="PTHR22781">
    <property type="entry name" value="DELTA ADAPTIN-RELATED"/>
    <property type="match status" value="1"/>
</dbReference>
<comment type="similarity">
    <text evidence="2">Belongs to the adaptor complexes large subunit family.</text>
</comment>
<evidence type="ECO:0000256" key="5">
    <source>
        <dbReference type="ARBA" id="ARBA00022927"/>
    </source>
</evidence>
<evidence type="ECO:0000256" key="2">
    <source>
        <dbReference type="ARBA" id="ARBA00006613"/>
    </source>
</evidence>
<evidence type="ECO:0000256" key="6">
    <source>
        <dbReference type="ARBA" id="ARBA00023136"/>
    </source>
</evidence>
<dbReference type="Proteomes" id="UP000355283">
    <property type="component" value="Unassembled WGS sequence"/>
</dbReference>
<feature type="domain" description="Clathrin/coatomer adaptor adaptin-like N-terminal" evidence="8">
    <location>
        <begin position="23"/>
        <end position="607"/>
    </location>
</feature>
<comment type="caution">
    <text evidence="9">The sequence shown here is derived from an EMBL/GenBank/DDBJ whole genome shotgun (WGS) entry which is preliminary data.</text>
</comment>
<dbReference type="OrthoDB" id="10264595at2759"/>
<dbReference type="SUPFAM" id="SSF48371">
    <property type="entry name" value="ARM repeat"/>
    <property type="match status" value="1"/>
</dbReference>
<gene>
    <name evidence="9" type="ORF">NSK_001519</name>
</gene>
<feature type="compositionally biased region" description="Acidic residues" evidence="7">
    <location>
        <begin position="497"/>
        <end position="506"/>
    </location>
</feature>
<feature type="compositionally biased region" description="Basic residues" evidence="7">
    <location>
        <begin position="838"/>
        <end position="860"/>
    </location>
</feature>
<proteinExistence type="inferred from homology"/>
<dbReference type="GO" id="GO:0006896">
    <property type="term" value="P:Golgi to vacuole transport"/>
    <property type="evidence" value="ECO:0007669"/>
    <property type="project" value="TreeGrafter"/>
</dbReference>
<dbReference type="GO" id="GO:0006623">
    <property type="term" value="P:protein targeting to vacuole"/>
    <property type="evidence" value="ECO:0007669"/>
    <property type="project" value="TreeGrafter"/>
</dbReference>
<reference evidence="9 10" key="1">
    <citation type="submission" date="2019-01" db="EMBL/GenBank/DDBJ databases">
        <title>Nuclear Genome Assembly of the Microalgal Biofuel strain Nannochloropsis salina CCMP1776.</title>
        <authorList>
            <person name="Hovde B."/>
        </authorList>
    </citation>
    <scope>NUCLEOTIDE SEQUENCE [LARGE SCALE GENOMIC DNA]</scope>
    <source>
        <strain evidence="9 10">CCMP1776</strain>
    </source>
</reference>
<accession>A0A4D9D9W4</accession>
<feature type="region of interest" description="Disordered" evidence="7">
    <location>
        <begin position="651"/>
        <end position="673"/>
    </location>
</feature>
<dbReference type="GO" id="GO:0010008">
    <property type="term" value="C:endosome membrane"/>
    <property type="evidence" value="ECO:0007669"/>
    <property type="project" value="TreeGrafter"/>
</dbReference>
<dbReference type="Gene3D" id="1.25.10.10">
    <property type="entry name" value="Leucine-rich Repeat Variant"/>
    <property type="match status" value="1"/>
</dbReference>
<keyword evidence="4" id="KW-0677">Repeat</keyword>
<feature type="region of interest" description="Disordered" evidence="7">
    <location>
        <begin position="1069"/>
        <end position="1153"/>
    </location>
</feature>
<feature type="compositionally biased region" description="Gly residues" evidence="7">
    <location>
        <begin position="1133"/>
        <end position="1151"/>
    </location>
</feature>
<feature type="compositionally biased region" description="Polar residues" evidence="7">
    <location>
        <begin position="786"/>
        <end position="799"/>
    </location>
</feature>
<evidence type="ECO:0000256" key="3">
    <source>
        <dbReference type="ARBA" id="ARBA00022448"/>
    </source>
</evidence>
<dbReference type="InterPro" id="IPR002553">
    <property type="entry name" value="Clathrin/coatomer_adapt-like_N"/>
</dbReference>
<dbReference type="PANTHER" id="PTHR22781:SF12">
    <property type="entry name" value="AP-3 COMPLEX SUBUNIT DELTA-1"/>
    <property type="match status" value="1"/>
</dbReference>
<keyword evidence="3" id="KW-0813">Transport</keyword>
<evidence type="ECO:0000256" key="1">
    <source>
        <dbReference type="ARBA" id="ARBA00004308"/>
    </source>
</evidence>
<dbReference type="InterPro" id="IPR011989">
    <property type="entry name" value="ARM-like"/>
</dbReference>
<feature type="compositionally biased region" description="Basic and acidic residues" evidence="7">
    <location>
        <begin position="1075"/>
        <end position="1097"/>
    </location>
</feature>
<feature type="compositionally biased region" description="Gly residues" evidence="7">
    <location>
        <begin position="945"/>
        <end position="955"/>
    </location>
</feature>
<protein>
    <recommendedName>
        <fullName evidence="8">Clathrin/coatomer adaptor adaptin-like N-terminal domain-containing protein</fullName>
    </recommendedName>
</protein>
<keyword evidence="6" id="KW-0472">Membrane</keyword>
<dbReference type="InterPro" id="IPR017105">
    <property type="entry name" value="AP3_complex_dsu"/>
</dbReference>
<feature type="compositionally biased region" description="Basic and acidic residues" evidence="7">
    <location>
        <begin position="970"/>
        <end position="981"/>
    </location>
</feature>
<organism evidence="9 10">
    <name type="scientific">Nannochloropsis salina CCMP1776</name>
    <dbReference type="NCBI Taxonomy" id="1027361"/>
    <lineage>
        <taxon>Eukaryota</taxon>
        <taxon>Sar</taxon>
        <taxon>Stramenopiles</taxon>
        <taxon>Ochrophyta</taxon>
        <taxon>Eustigmatophyceae</taxon>
        <taxon>Eustigmatales</taxon>
        <taxon>Monodopsidaceae</taxon>
        <taxon>Microchloropsis</taxon>
        <taxon>Microchloropsis salina</taxon>
    </lineage>
</organism>
<feature type="region of interest" description="Disordered" evidence="7">
    <location>
        <begin position="617"/>
        <end position="639"/>
    </location>
</feature>
<evidence type="ECO:0000256" key="4">
    <source>
        <dbReference type="ARBA" id="ARBA00022737"/>
    </source>
</evidence>
<keyword evidence="10" id="KW-1185">Reference proteome</keyword>
<evidence type="ECO:0000313" key="9">
    <source>
        <dbReference type="EMBL" id="TFJ87187.1"/>
    </source>
</evidence>
<name>A0A4D9D9W4_9STRA</name>
<dbReference type="Pfam" id="PF01602">
    <property type="entry name" value="Adaptin_N"/>
    <property type="match status" value="1"/>
</dbReference>
<feature type="compositionally biased region" description="Basic residues" evidence="7">
    <location>
        <begin position="960"/>
        <end position="969"/>
    </location>
</feature>
<feature type="region of interest" description="Disordered" evidence="7">
    <location>
        <begin position="772"/>
        <end position="1036"/>
    </location>
</feature>
<keyword evidence="5" id="KW-0653">Protein transport</keyword>
<feature type="region of interest" description="Disordered" evidence="7">
    <location>
        <begin position="491"/>
        <end position="518"/>
    </location>
</feature>
<dbReference type="InterPro" id="IPR016024">
    <property type="entry name" value="ARM-type_fold"/>
</dbReference>
<evidence type="ECO:0000313" key="10">
    <source>
        <dbReference type="Proteomes" id="UP000355283"/>
    </source>
</evidence>
<evidence type="ECO:0000259" key="8">
    <source>
        <dbReference type="Pfam" id="PF01602"/>
    </source>
</evidence>
<feature type="compositionally biased region" description="Low complexity" evidence="7">
    <location>
        <begin position="863"/>
        <end position="872"/>
    </location>
</feature>